<evidence type="ECO:0000259" key="5">
    <source>
        <dbReference type="Pfam" id="PF06094"/>
    </source>
</evidence>
<dbReference type="InterPro" id="IPR009288">
    <property type="entry name" value="AIG2-like_dom"/>
</dbReference>
<evidence type="ECO:0000256" key="2">
    <source>
        <dbReference type="ARBA" id="ARBA00008861"/>
    </source>
</evidence>
<reference evidence="6" key="1">
    <citation type="submission" date="2021-01" db="EMBL/GenBank/DDBJ databases">
        <authorList>
            <person name="Corre E."/>
            <person name="Pelletier E."/>
            <person name="Niang G."/>
            <person name="Scheremetjew M."/>
            <person name="Finn R."/>
            <person name="Kale V."/>
            <person name="Holt S."/>
            <person name="Cochrane G."/>
            <person name="Meng A."/>
            <person name="Brown T."/>
            <person name="Cohen L."/>
        </authorList>
    </citation>
    <scope>NUCLEOTIDE SEQUENCE</scope>
    <source>
        <strain evidence="6">SAG 11-49</strain>
    </source>
</reference>
<dbReference type="Pfam" id="PF06094">
    <property type="entry name" value="GGACT"/>
    <property type="match status" value="1"/>
</dbReference>
<organism evidence="6">
    <name type="scientific">Chlamydomonas leiostraca</name>
    <dbReference type="NCBI Taxonomy" id="1034604"/>
    <lineage>
        <taxon>Eukaryota</taxon>
        <taxon>Viridiplantae</taxon>
        <taxon>Chlorophyta</taxon>
        <taxon>core chlorophytes</taxon>
        <taxon>Chlorophyceae</taxon>
        <taxon>CS clade</taxon>
        <taxon>Chlamydomonadales</taxon>
        <taxon>Chlamydomonadaceae</taxon>
        <taxon>Chlamydomonas</taxon>
    </lineage>
</organism>
<feature type="domain" description="Gamma-glutamylcyclotransferase AIG2-like" evidence="5">
    <location>
        <begin position="7"/>
        <end position="112"/>
    </location>
</feature>
<dbReference type="PANTHER" id="PTHR31544">
    <property type="entry name" value="AIG2-LIKE PROTEIN D"/>
    <property type="match status" value="1"/>
</dbReference>
<comment type="function">
    <text evidence="1">Putative gamma-glutamylcyclotransferase.</text>
</comment>
<comment type="similarity">
    <text evidence="2">Belongs to the gamma-glutamylcyclotransferase family.</text>
</comment>
<gene>
    <name evidence="6" type="ORF">CLEI1391_LOCUS15083</name>
</gene>
<evidence type="ECO:0000256" key="1">
    <source>
        <dbReference type="ARBA" id="ARBA00002782"/>
    </source>
</evidence>
<dbReference type="CDD" id="cd06661">
    <property type="entry name" value="GGCT_like"/>
    <property type="match status" value="1"/>
</dbReference>
<evidence type="ECO:0000256" key="3">
    <source>
        <dbReference type="ARBA" id="ARBA00022679"/>
    </source>
</evidence>
<evidence type="ECO:0000256" key="4">
    <source>
        <dbReference type="ARBA" id="ARBA00030602"/>
    </source>
</evidence>
<dbReference type="InterPro" id="IPR045038">
    <property type="entry name" value="AIG2-like"/>
</dbReference>
<sequence length="148" mass="16935">MPGGNAFVYGTLMAEEVLTKLIRRVPANKPAVLAGYSRYAVKRAVYPAIIATKPEERVQGKVLLDLTDHELEILDVYESDQYYRTTVHPVTEDGQKVTADVYVWKDDFMEDLAIGTSWDYSLWREQNLYRWVDRLAPDAAHPEGDLQD</sequence>
<dbReference type="GO" id="GO:0016740">
    <property type="term" value="F:transferase activity"/>
    <property type="evidence" value="ECO:0007669"/>
    <property type="project" value="UniProtKB-KW"/>
</dbReference>
<name>A0A7S0RZR4_9CHLO</name>
<dbReference type="PANTHER" id="PTHR31544:SF2">
    <property type="entry name" value="AIG2-LIKE PROTEIN D"/>
    <property type="match status" value="1"/>
</dbReference>
<dbReference type="EMBL" id="HBFB01027018">
    <property type="protein sequence ID" value="CAD8690520.1"/>
    <property type="molecule type" value="Transcribed_RNA"/>
</dbReference>
<dbReference type="AlphaFoldDB" id="A0A7S0RZR4"/>
<accession>A0A7S0RZR4</accession>
<dbReference type="SUPFAM" id="SSF110857">
    <property type="entry name" value="Gamma-glutamyl cyclotransferase-like"/>
    <property type="match status" value="1"/>
</dbReference>
<keyword evidence="3" id="KW-0808">Transferase</keyword>
<protein>
    <recommendedName>
        <fullName evidence="4">Putative gamma-glutamylcyclotransferase</fullName>
    </recommendedName>
</protein>
<proteinExistence type="inferred from homology"/>
<dbReference type="Gene3D" id="3.10.490.10">
    <property type="entry name" value="Gamma-glutamyl cyclotransferase-like"/>
    <property type="match status" value="1"/>
</dbReference>
<dbReference type="InterPro" id="IPR036568">
    <property type="entry name" value="GGCT-like_sf"/>
</dbReference>
<dbReference type="InterPro" id="IPR013024">
    <property type="entry name" value="GGCT-like"/>
</dbReference>
<evidence type="ECO:0000313" key="6">
    <source>
        <dbReference type="EMBL" id="CAD8690520.1"/>
    </source>
</evidence>